<comment type="caution">
    <text evidence="1">The sequence shown here is derived from an EMBL/GenBank/DDBJ whole genome shotgun (WGS) entry which is preliminary data.</text>
</comment>
<organism evidence="1 2">
    <name type="scientific">Stephania yunnanensis</name>
    <dbReference type="NCBI Taxonomy" id="152371"/>
    <lineage>
        <taxon>Eukaryota</taxon>
        <taxon>Viridiplantae</taxon>
        <taxon>Streptophyta</taxon>
        <taxon>Embryophyta</taxon>
        <taxon>Tracheophyta</taxon>
        <taxon>Spermatophyta</taxon>
        <taxon>Magnoliopsida</taxon>
        <taxon>Ranunculales</taxon>
        <taxon>Menispermaceae</taxon>
        <taxon>Menispermoideae</taxon>
        <taxon>Cissampelideae</taxon>
        <taxon>Stephania</taxon>
    </lineage>
</organism>
<proteinExistence type="predicted"/>
<dbReference type="Proteomes" id="UP001420932">
    <property type="component" value="Unassembled WGS sequence"/>
</dbReference>
<dbReference type="EMBL" id="JBBNAF010000011">
    <property type="protein sequence ID" value="KAK9097913.1"/>
    <property type="molecule type" value="Genomic_DNA"/>
</dbReference>
<protein>
    <submittedName>
        <fullName evidence="1">Uncharacterized protein</fullName>
    </submittedName>
</protein>
<dbReference type="AlphaFoldDB" id="A0AAP0EXV0"/>
<reference evidence="1 2" key="1">
    <citation type="submission" date="2024-01" db="EMBL/GenBank/DDBJ databases">
        <title>Genome assemblies of Stephania.</title>
        <authorList>
            <person name="Yang L."/>
        </authorList>
    </citation>
    <scope>NUCLEOTIDE SEQUENCE [LARGE SCALE GENOMIC DNA]</scope>
    <source>
        <strain evidence="1">YNDBR</strain>
        <tissue evidence="1">Leaf</tissue>
    </source>
</reference>
<name>A0AAP0EXV0_9MAGN</name>
<evidence type="ECO:0000313" key="2">
    <source>
        <dbReference type="Proteomes" id="UP001420932"/>
    </source>
</evidence>
<keyword evidence="2" id="KW-1185">Reference proteome</keyword>
<sequence length="94" mass="10343">MPLLHFYDNKKAGWLESLEGVFGDAAAVATSIADDMCRWKWLYDGVERGKSSGDNGVDSAGERGIVEICVLVGTRRLEGEEIKSPFLLVDHLVM</sequence>
<accession>A0AAP0EXV0</accession>
<evidence type="ECO:0000313" key="1">
    <source>
        <dbReference type="EMBL" id="KAK9097913.1"/>
    </source>
</evidence>
<gene>
    <name evidence="1" type="ORF">Syun_024958</name>
</gene>